<dbReference type="AlphaFoldDB" id="A0A6A6JGB0"/>
<dbReference type="Proteomes" id="UP000800097">
    <property type="component" value="Unassembled WGS sequence"/>
</dbReference>
<evidence type="ECO:0000313" key="4">
    <source>
        <dbReference type="Proteomes" id="UP000800097"/>
    </source>
</evidence>
<protein>
    <recommendedName>
        <fullName evidence="2">C2 NT-type domain-containing protein</fullName>
    </recommendedName>
</protein>
<dbReference type="InterPro" id="IPR039931">
    <property type="entry name" value="EEIG1/2-like"/>
</dbReference>
<dbReference type="Pfam" id="PF10358">
    <property type="entry name" value="NT-C2"/>
    <property type="match status" value="1"/>
</dbReference>
<keyword evidence="4" id="KW-1185">Reference proteome</keyword>
<sequence length="359" mass="40400">MSLRRSVAFAAHTLTTTPVPKNRRPKFELHLKIIDLANVPLVSGTSFIKWHLPHSTAAEHRGRTDKRPIKDHKVVYDYQTKCPVRLTVDKHGMLQESWIDFEVLQEYAGGGREERIVLGRVKLNLAEYVEQSEFSGSSGEEPGITRRYLMQDSKINSTLKIGIYMKQIEGDKNYICPPLRTAQVFSGIAGIVSGEQGDSEEALPSLTTSSRETGELQDMYRRTLAAYWSAQPGELKADECIEDIFAGGDGWGDRDKPYNDESQRGVRFHAGEGAGSATEGEARSSIRRKSQETLRPEDALPNPSSSPRSPGRVRGRGSLEQQAHQISMKAEAERNRQRPRHEVDEMDLREDLRSWRLPS</sequence>
<dbReference type="OrthoDB" id="3365224at2759"/>
<gene>
    <name evidence="3" type="ORF">EI97DRAFT_379552</name>
</gene>
<feature type="region of interest" description="Disordered" evidence="1">
    <location>
        <begin position="267"/>
        <end position="359"/>
    </location>
</feature>
<feature type="compositionally biased region" description="Low complexity" evidence="1">
    <location>
        <begin position="303"/>
        <end position="318"/>
    </location>
</feature>
<feature type="compositionally biased region" description="Basic and acidic residues" evidence="1">
    <location>
        <begin position="280"/>
        <end position="298"/>
    </location>
</feature>
<evidence type="ECO:0000313" key="3">
    <source>
        <dbReference type="EMBL" id="KAF2275452.1"/>
    </source>
</evidence>
<dbReference type="RefSeq" id="XP_033652991.1">
    <property type="nucleotide sequence ID" value="XM_033795720.1"/>
</dbReference>
<feature type="domain" description="C2 NT-type" evidence="2">
    <location>
        <begin position="17"/>
        <end position="167"/>
    </location>
</feature>
<dbReference type="PANTHER" id="PTHR21456:SF1">
    <property type="entry name" value="C2 NT-TYPE DOMAIN-CONTAINING PROTEIN"/>
    <property type="match status" value="1"/>
</dbReference>
<dbReference type="PROSITE" id="PS51840">
    <property type="entry name" value="C2_NT"/>
    <property type="match status" value="1"/>
</dbReference>
<proteinExistence type="predicted"/>
<name>A0A6A6JGB0_WESOR</name>
<feature type="compositionally biased region" description="Basic and acidic residues" evidence="1">
    <location>
        <begin position="330"/>
        <end position="343"/>
    </location>
</feature>
<dbReference type="EMBL" id="ML986497">
    <property type="protein sequence ID" value="KAF2275452.1"/>
    <property type="molecule type" value="Genomic_DNA"/>
</dbReference>
<accession>A0A6A6JGB0</accession>
<dbReference type="InterPro" id="IPR019448">
    <property type="entry name" value="NT-C2"/>
</dbReference>
<dbReference type="PANTHER" id="PTHR21456">
    <property type="entry name" value="FAMILY WITH SEQUENCE SIMILARITY 102"/>
    <property type="match status" value="1"/>
</dbReference>
<organism evidence="3 4">
    <name type="scientific">Westerdykella ornata</name>
    <dbReference type="NCBI Taxonomy" id="318751"/>
    <lineage>
        <taxon>Eukaryota</taxon>
        <taxon>Fungi</taxon>
        <taxon>Dikarya</taxon>
        <taxon>Ascomycota</taxon>
        <taxon>Pezizomycotina</taxon>
        <taxon>Dothideomycetes</taxon>
        <taxon>Pleosporomycetidae</taxon>
        <taxon>Pleosporales</taxon>
        <taxon>Sporormiaceae</taxon>
        <taxon>Westerdykella</taxon>
    </lineage>
</organism>
<evidence type="ECO:0000259" key="2">
    <source>
        <dbReference type="PROSITE" id="PS51840"/>
    </source>
</evidence>
<feature type="compositionally biased region" description="Basic and acidic residues" evidence="1">
    <location>
        <begin position="349"/>
        <end position="359"/>
    </location>
</feature>
<reference evidence="3" key="1">
    <citation type="journal article" date="2020" name="Stud. Mycol.">
        <title>101 Dothideomycetes genomes: a test case for predicting lifestyles and emergence of pathogens.</title>
        <authorList>
            <person name="Haridas S."/>
            <person name="Albert R."/>
            <person name="Binder M."/>
            <person name="Bloem J."/>
            <person name="Labutti K."/>
            <person name="Salamov A."/>
            <person name="Andreopoulos B."/>
            <person name="Baker S."/>
            <person name="Barry K."/>
            <person name="Bills G."/>
            <person name="Bluhm B."/>
            <person name="Cannon C."/>
            <person name="Castanera R."/>
            <person name="Culley D."/>
            <person name="Daum C."/>
            <person name="Ezra D."/>
            <person name="Gonzalez J."/>
            <person name="Henrissat B."/>
            <person name="Kuo A."/>
            <person name="Liang C."/>
            <person name="Lipzen A."/>
            <person name="Lutzoni F."/>
            <person name="Magnuson J."/>
            <person name="Mondo S."/>
            <person name="Nolan M."/>
            <person name="Ohm R."/>
            <person name="Pangilinan J."/>
            <person name="Park H.-J."/>
            <person name="Ramirez L."/>
            <person name="Alfaro M."/>
            <person name="Sun H."/>
            <person name="Tritt A."/>
            <person name="Yoshinaga Y."/>
            <person name="Zwiers L.-H."/>
            <person name="Turgeon B."/>
            <person name="Goodwin S."/>
            <person name="Spatafora J."/>
            <person name="Crous P."/>
            <person name="Grigoriev I."/>
        </authorList>
    </citation>
    <scope>NUCLEOTIDE SEQUENCE</scope>
    <source>
        <strain evidence="3">CBS 379.55</strain>
    </source>
</reference>
<evidence type="ECO:0000256" key="1">
    <source>
        <dbReference type="SAM" id="MobiDB-lite"/>
    </source>
</evidence>
<dbReference type="GeneID" id="54548895"/>